<sequence>MTANVTPSKPLSHRPSKSSKPFNRKLTNPIKFQKTVDDNNLSIEKQDYPGKSDVDAATDLENGVRSATIVDPTPLVQTELKETAQDKKYLRLLRQLIQTTLGSSWMLTEIDNHLNKKTNSSMTNAADLTASDISVYKESTNELDASKVISDTSSVPLESDTSSRRDREPTALPNIQSKLTDITLAKLNKIASAREHQVNKEKVNKDHSPDYLQLFPVSPTSASALATSKISNFTTDYKENFVATSAEFREALAKSDPTLYGRVKTETAEWRDTCVKHNMTVYSPISTMQSRVSVKRRVKS</sequence>
<comment type="caution">
    <text evidence="2">The sequence shown here is derived from an EMBL/GenBank/DDBJ whole genome shotgun (WGS) entry which is preliminary data.</text>
</comment>
<feature type="region of interest" description="Disordered" evidence="1">
    <location>
        <begin position="1"/>
        <end position="33"/>
    </location>
</feature>
<feature type="compositionally biased region" description="Polar residues" evidence="1">
    <location>
        <begin position="151"/>
        <end position="160"/>
    </location>
</feature>
<evidence type="ECO:0000313" key="3">
    <source>
        <dbReference type="Proteomes" id="UP001497444"/>
    </source>
</evidence>
<keyword evidence="3" id="KW-1185">Reference proteome</keyword>
<dbReference type="EMBL" id="CAXAQS010000505">
    <property type="protein sequence ID" value="CAK9251873.1"/>
    <property type="molecule type" value="Genomic_DNA"/>
</dbReference>
<gene>
    <name evidence="2" type="ORF">CSSPJE1EN1_LOCUS27251</name>
</gene>
<evidence type="ECO:0000313" key="2">
    <source>
        <dbReference type="EMBL" id="CAK9251873.1"/>
    </source>
</evidence>
<accession>A0ABP0VBR4</accession>
<name>A0ABP0VBR4_9BRYO</name>
<feature type="region of interest" description="Disordered" evidence="1">
    <location>
        <begin position="151"/>
        <end position="174"/>
    </location>
</feature>
<protein>
    <submittedName>
        <fullName evidence="2">Uncharacterized protein</fullName>
    </submittedName>
</protein>
<organism evidence="2 3">
    <name type="scientific">Sphagnum jensenii</name>
    <dbReference type="NCBI Taxonomy" id="128206"/>
    <lineage>
        <taxon>Eukaryota</taxon>
        <taxon>Viridiplantae</taxon>
        <taxon>Streptophyta</taxon>
        <taxon>Embryophyta</taxon>
        <taxon>Bryophyta</taxon>
        <taxon>Sphagnophytina</taxon>
        <taxon>Sphagnopsida</taxon>
        <taxon>Sphagnales</taxon>
        <taxon>Sphagnaceae</taxon>
        <taxon>Sphagnum</taxon>
    </lineage>
</organism>
<proteinExistence type="predicted"/>
<evidence type="ECO:0000256" key="1">
    <source>
        <dbReference type="SAM" id="MobiDB-lite"/>
    </source>
</evidence>
<reference evidence="2" key="1">
    <citation type="submission" date="2024-02" db="EMBL/GenBank/DDBJ databases">
        <authorList>
            <consortium name="ELIXIR-Norway"/>
            <consortium name="Elixir Norway"/>
        </authorList>
    </citation>
    <scope>NUCLEOTIDE SEQUENCE</scope>
</reference>
<dbReference type="Proteomes" id="UP001497444">
    <property type="component" value="Unassembled WGS sequence"/>
</dbReference>